<evidence type="ECO:0000256" key="7">
    <source>
        <dbReference type="ARBA" id="ARBA00023136"/>
    </source>
</evidence>
<keyword evidence="10" id="KW-0969">Cilium</keyword>
<dbReference type="EMBL" id="FOQE01000001">
    <property type="protein sequence ID" value="SFH51345.1"/>
    <property type="molecule type" value="Genomic_DNA"/>
</dbReference>
<evidence type="ECO:0000256" key="4">
    <source>
        <dbReference type="ARBA" id="ARBA00022475"/>
    </source>
</evidence>
<dbReference type="GO" id="GO:0044780">
    <property type="term" value="P:bacterial-type flagellum assembly"/>
    <property type="evidence" value="ECO:0007669"/>
    <property type="project" value="InterPro"/>
</dbReference>
<dbReference type="PIRSF" id="PIRSF004669">
    <property type="entry name" value="FliQ"/>
    <property type="match status" value="1"/>
</dbReference>
<comment type="subcellular location">
    <subcellularLocation>
        <location evidence="1 9">Cell membrane</location>
        <topology evidence="1">Multi-pass membrane protein</topology>
    </subcellularLocation>
    <subcellularLocation>
        <location evidence="9">Bacterial flagellum basal body</location>
    </subcellularLocation>
</comment>
<dbReference type="AlphaFoldDB" id="A0A1I3AMV4"/>
<evidence type="ECO:0000256" key="3">
    <source>
        <dbReference type="ARBA" id="ARBA00021718"/>
    </source>
</evidence>
<dbReference type="Proteomes" id="UP000198668">
    <property type="component" value="Unassembled WGS sequence"/>
</dbReference>
<evidence type="ECO:0000256" key="9">
    <source>
        <dbReference type="RuleBase" id="RU364090"/>
    </source>
</evidence>
<feature type="transmembrane region" description="Helical" evidence="9">
    <location>
        <begin position="55"/>
        <end position="76"/>
    </location>
</feature>
<evidence type="ECO:0000256" key="6">
    <source>
        <dbReference type="ARBA" id="ARBA00022989"/>
    </source>
</evidence>
<keyword evidence="10" id="KW-0282">Flagellum</keyword>
<keyword evidence="10" id="KW-0966">Cell projection</keyword>
<keyword evidence="4 9" id="KW-1003">Cell membrane</keyword>
<evidence type="ECO:0000313" key="10">
    <source>
        <dbReference type="EMBL" id="SFH51345.1"/>
    </source>
</evidence>
<evidence type="ECO:0000256" key="1">
    <source>
        <dbReference type="ARBA" id="ARBA00004651"/>
    </source>
</evidence>
<evidence type="ECO:0000256" key="8">
    <source>
        <dbReference type="ARBA" id="ARBA00023143"/>
    </source>
</evidence>
<reference evidence="10 11" key="1">
    <citation type="submission" date="2016-10" db="EMBL/GenBank/DDBJ databases">
        <authorList>
            <person name="de Groot N.N."/>
        </authorList>
    </citation>
    <scope>NUCLEOTIDE SEQUENCE [LARGE SCALE GENOMIC DNA]</scope>
    <source>
        <strain evidence="10 11">DSM 27630</strain>
    </source>
</reference>
<accession>A0A1I3AMV4</accession>
<evidence type="ECO:0000256" key="2">
    <source>
        <dbReference type="ARBA" id="ARBA00006156"/>
    </source>
</evidence>
<keyword evidence="11" id="KW-1185">Reference proteome</keyword>
<gene>
    <name evidence="9" type="primary">fliQ</name>
    <name evidence="10" type="ORF">SAMN04489868_10152</name>
</gene>
<comment type="similarity">
    <text evidence="2 9">Belongs to the FliQ/MopD/SpaQ family.</text>
</comment>
<dbReference type="InterPro" id="IPR002191">
    <property type="entry name" value="Bac_export_3"/>
</dbReference>
<proteinExistence type="inferred from homology"/>
<organism evidence="10 11">
    <name type="scientific">Pisciglobus halotolerans</name>
    <dbReference type="NCBI Taxonomy" id="745365"/>
    <lineage>
        <taxon>Bacteria</taxon>
        <taxon>Bacillati</taxon>
        <taxon>Bacillota</taxon>
        <taxon>Bacilli</taxon>
        <taxon>Lactobacillales</taxon>
        <taxon>Carnobacteriaceae</taxon>
    </lineage>
</organism>
<keyword evidence="5 9" id="KW-0812">Transmembrane</keyword>
<name>A0A1I3AMV4_9LACT</name>
<dbReference type="Pfam" id="PF01313">
    <property type="entry name" value="Bac_export_3"/>
    <property type="match status" value="1"/>
</dbReference>
<dbReference type="PRINTS" id="PR00952">
    <property type="entry name" value="TYPE3IMQPROT"/>
</dbReference>
<evidence type="ECO:0000313" key="11">
    <source>
        <dbReference type="Proteomes" id="UP000198668"/>
    </source>
</evidence>
<dbReference type="PANTHER" id="PTHR34040">
    <property type="entry name" value="FLAGELLAR BIOSYNTHETIC PROTEIN FLIQ"/>
    <property type="match status" value="1"/>
</dbReference>
<sequence>MTIVSVLDILREAFMTMITIAAPTLVIALVIGLVISILQATTQLQEQTLSFVPKILAVVVSLIIFGNFMLNTLIAFTQKIFEMIAEL</sequence>
<dbReference type="RefSeq" id="WP_047392942.1">
    <property type="nucleotide sequence ID" value="NZ_FOQE01000001.1"/>
</dbReference>
<dbReference type="OrthoDB" id="9806440at2"/>
<protein>
    <recommendedName>
        <fullName evidence="3 9">Flagellar biosynthetic protein FliQ</fullName>
    </recommendedName>
</protein>
<dbReference type="NCBIfam" id="TIGR01402">
    <property type="entry name" value="fliQ"/>
    <property type="match status" value="1"/>
</dbReference>
<dbReference type="GO" id="GO:0009306">
    <property type="term" value="P:protein secretion"/>
    <property type="evidence" value="ECO:0007669"/>
    <property type="project" value="InterPro"/>
</dbReference>
<dbReference type="GO" id="GO:0005886">
    <property type="term" value="C:plasma membrane"/>
    <property type="evidence" value="ECO:0007669"/>
    <property type="project" value="UniProtKB-SubCell"/>
</dbReference>
<dbReference type="GO" id="GO:0009425">
    <property type="term" value="C:bacterial-type flagellum basal body"/>
    <property type="evidence" value="ECO:0007669"/>
    <property type="project" value="UniProtKB-SubCell"/>
</dbReference>
<dbReference type="PANTHER" id="PTHR34040:SF2">
    <property type="entry name" value="FLAGELLAR BIOSYNTHETIC PROTEIN FLIQ"/>
    <property type="match status" value="1"/>
</dbReference>
<keyword evidence="7 9" id="KW-0472">Membrane</keyword>
<dbReference type="InterPro" id="IPR006305">
    <property type="entry name" value="FliQ"/>
</dbReference>
<comment type="function">
    <text evidence="9">Role in flagellar biosynthesis.</text>
</comment>
<feature type="transmembrane region" description="Helical" evidence="9">
    <location>
        <begin position="12"/>
        <end position="35"/>
    </location>
</feature>
<keyword evidence="6 9" id="KW-1133">Transmembrane helix</keyword>
<evidence type="ECO:0000256" key="5">
    <source>
        <dbReference type="ARBA" id="ARBA00022692"/>
    </source>
</evidence>
<keyword evidence="8 9" id="KW-0975">Bacterial flagellum</keyword>